<evidence type="ECO:0008006" key="3">
    <source>
        <dbReference type="Google" id="ProtNLM"/>
    </source>
</evidence>
<comment type="caution">
    <text evidence="1">The sequence shown here is derived from an EMBL/GenBank/DDBJ whole genome shotgun (WGS) entry which is preliminary data.</text>
</comment>
<dbReference type="RefSeq" id="WP_117383248.1">
    <property type="nucleotide sequence ID" value="NZ_QWDE01000002.1"/>
</dbReference>
<dbReference type="Proteomes" id="UP000260823">
    <property type="component" value="Unassembled WGS sequence"/>
</dbReference>
<protein>
    <recommendedName>
        <fullName evidence="3">DUF2946 domain-containing protein</fullName>
    </recommendedName>
</protein>
<evidence type="ECO:0000313" key="1">
    <source>
        <dbReference type="EMBL" id="RFZ82836.1"/>
    </source>
</evidence>
<accession>A0A3E2NPA1</accession>
<dbReference type="OrthoDB" id="797432at2"/>
<organism evidence="1 2">
    <name type="scientific">Mucilaginibacter terrenus</name>
    <dbReference type="NCBI Taxonomy" id="2482727"/>
    <lineage>
        <taxon>Bacteria</taxon>
        <taxon>Pseudomonadati</taxon>
        <taxon>Bacteroidota</taxon>
        <taxon>Sphingobacteriia</taxon>
        <taxon>Sphingobacteriales</taxon>
        <taxon>Sphingobacteriaceae</taxon>
        <taxon>Mucilaginibacter</taxon>
    </lineage>
</organism>
<dbReference type="EMBL" id="QWDE01000002">
    <property type="protein sequence ID" value="RFZ82836.1"/>
    <property type="molecule type" value="Genomic_DNA"/>
</dbReference>
<name>A0A3E2NPA1_9SPHI</name>
<reference evidence="1 2" key="1">
    <citation type="submission" date="2018-08" db="EMBL/GenBank/DDBJ databases">
        <title>Mucilaginibacter terrae sp. nov., isolated from manganese diggings.</title>
        <authorList>
            <person name="Huang Y."/>
            <person name="Zhou Z."/>
        </authorList>
    </citation>
    <scope>NUCLEOTIDE SEQUENCE [LARGE SCALE GENOMIC DNA]</scope>
    <source>
        <strain evidence="1 2">ZH6</strain>
    </source>
</reference>
<dbReference type="AlphaFoldDB" id="A0A3E2NPA1"/>
<proteinExistence type="predicted"/>
<gene>
    <name evidence="1" type="ORF">DYU05_11775</name>
</gene>
<evidence type="ECO:0000313" key="2">
    <source>
        <dbReference type="Proteomes" id="UP000260823"/>
    </source>
</evidence>
<sequence length="109" mass="12416">MKRNVYHIVFAWALLLSFVTGQYMVYAHQHNLVKNVHASCTSVKHAWHQSVQEKCQLCDSMHHVAMDVNHDIAYQVTLTSQQRLFVSPLYSFTSISLILASGRAPPVFS</sequence>
<keyword evidence="2" id="KW-1185">Reference proteome</keyword>